<proteinExistence type="predicted"/>
<comment type="caution">
    <text evidence="1">The sequence shown here is derived from an EMBL/GenBank/DDBJ whole genome shotgun (WGS) entry which is preliminary data.</text>
</comment>
<dbReference type="AlphaFoldDB" id="A0A495K128"/>
<dbReference type="RefSeq" id="WP_062799689.1">
    <property type="nucleotide sequence ID" value="NZ_CBCRXS010000004.1"/>
</dbReference>
<evidence type="ECO:0000313" key="1">
    <source>
        <dbReference type="EMBL" id="RKR94901.1"/>
    </source>
</evidence>
<name>A0A495K128_WILMA</name>
<gene>
    <name evidence="1" type="ORF">DFJ75_1706</name>
</gene>
<reference evidence="1 2" key="1">
    <citation type="submission" date="2018-10" db="EMBL/GenBank/DDBJ databases">
        <title>Sequencing the genomes of 1000 actinobacteria strains.</title>
        <authorList>
            <person name="Klenk H.-P."/>
        </authorList>
    </citation>
    <scope>NUCLEOTIDE SEQUENCE [LARGE SCALE GENOMIC DNA]</scope>
    <source>
        <strain evidence="1 2">DSM 44343</strain>
    </source>
</reference>
<dbReference type="EMBL" id="RBKV01000001">
    <property type="protein sequence ID" value="RKR94901.1"/>
    <property type="molecule type" value="Genomic_DNA"/>
</dbReference>
<evidence type="ECO:0000313" key="2">
    <source>
        <dbReference type="Proteomes" id="UP000274762"/>
    </source>
</evidence>
<accession>A0A495K128</accession>
<dbReference type="Proteomes" id="UP000274762">
    <property type="component" value="Unassembled WGS sequence"/>
</dbReference>
<organism evidence="1 2">
    <name type="scientific">Williamsia marianensis</name>
    <dbReference type="NCBI Taxonomy" id="85044"/>
    <lineage>
        <taxon>Bacteria</taxon>
        <taxon>Bacillati</taxon>
        <taxon>Actinomycetota</taxon>
        <taxon>Actinomycetes</taxon>
        <taxon>Mycobacteriales</taxon>
        <taxon>Nocardiaceae</taxon>
        <taxon>Williamsia</taxon>
    </lineage>
</organism>
<sequence>MNFISNADERRAAEWVAARLAGDHDKIIRLEAEGHINPLSVYRTMEVAAAEYWLIRDEALARVEAHIEQLIFTEQGLDE</sequence>
<protein>
    <submittedName>
        <fullName evidence="1">Uncharacterized protein</fullName>
    </submittedName>
</protein>